<name>A0A246DYY1_9HYPH</name>
<reference evidence="1 2" key="1">
    <citation type="submission" date="2017-03" db="EMBL/GenBank/DDBJ databases">
        <title>Genome of strain Rhizobium sp. CNPSo 668.</title>
        <authorList>
            <person name="Ribeiro R."/>
        </authorList>
    </citation>
    <scope>NUCLEOTIDE SEQUENCE [LARGE SCALE GENOMIC DNA]</scope>
    <source>
        <strain evidence="1 2">CNPSo 668</strain>
    </source>
</reference>
<evidence type="ECO:0000313" key="1">
    <source>
        <dbReference type="EMBL" id="OWO94740.1"/>
    </source>
</evidence>
<organism evidence="1 2">
    <name type="scientific">Rhizobium esperanzae</name>
    <dbReference type="NCBI Taxonomy" id="1967781"/>
    <lineage>
        <taxon>Bacteria</taxon>
        <taxon>Pseudomonadati</taxon>
        <taxon>Pseudomonadota</taxon>
        <taxon>Alphaproteobacteria</taxon>
        <taxon>Hyphomicrobiales</taxon>
        <taxon>Rhizobiaceae</taxon>
        <taxon>Rhizobium/Agrobacterium group</taxon>
        <taxon>Rhizobium</taxon>
    </lineage>
</organism>
<gene>
    <name evidence="1" type="ORF">B5E41_13450</name>
</gene>
<dbReference type="AlphaFoldDB" id="A0A246DYY1"/>
<comment type="caution">
    <text evidence="1">The sequence shown here is derived from an EMBL/GenBank/DDBJ whole genome shotgun (WGS) entry which is preliminary data.</text>
</comment>
<sequence length="62" mass="7356">MTKEEFCERFCQRVTLHCRTGRRPFGLDPKAYCDKIAPIYWRELGKELSPEECADQDAAYWP</sequence>
<dbReference type="Proteomes" id="UP000197269">
    <property type="component" value="Unassembled WGS sequence"/>
</dbReference>
<protein>
    <submittedName>
        <fullName evidence="1">Uncharacterized protein</fullName>
    </submittedName>
</protein>
<evidence type="ECO:0000313" key="2">
    <source>
        <dbReference type="Proteomes" id="UP000197269"/>
    </source>
</evidence>
<dbReference type="EMBL" id="MXPU01000007">
    <property type="protein sequence ID" value="OWO94740.1"/>
    <property type="molecule type" value="Genomic_DNA"/>
</dbReference>
<proteinExistence type="predicted"/>
<accession>A0A246DYY1</accession>